<dbReference type="Pfam" id="PF10321">
    <property type="entry name" value="7TM_GPCR_Srt"/>
    <property type="match status" value="1"/>
</dbReference>
<protein>
    <recommendedName>
        <fullName evidence="3">G protein-coupled receptor</fullName>
    </recommendedName>
</protein>
<feature type="non-terminal residue" evidence="1">
    <location>
        <position position="1"/>
    </location>
</feature>
<accession>A0AAN4Z9D6</accession>
<keyword evidence="2" id="KW-1185">Reference proteome</keyword>
<evidence type="ECO:0000313" key="2">
    <source>
        <dbReference type="Proteomes" id="UP001328107"/>
    </source>
</evidence>
<evidence type="ECO:0000313" key="1">
    <source>
        <dbReference type="EMBL" id="GMR33702.1"/>
    </source>
</evidence>
<dbReference type="AlphaFoldDB" id="A0AAN4Z9D6"/>
<dbReference type="EMBL" id="BTRK01000001">
    <property type="protein sequence ID" value="GMR33702.1"/>
    <property type="molecule type" value="Genomic_DNA"/>
</dbReference>
<name>A0AAN4Z9D6_9BILA</name>
<gene>
    <name evidence="1" type="ORF">PMAYCL1PPCAC_03897</name>
</gene>
<feature type="non-terminal residue" evidence="1">
    <location>
        <position position="64"/>
    </location>
</feature>
<reference evidence="2" key="1">
    <citation type="submission" date="2022-10" db="EMBL/GenBank/DDBJ databases">
        <title>Genome assembly of Pristionchus species.</title>
        <authorList>
            <person name="Yoshida K."/>
            <person name="Sommer R.J."/>
        </authorList>
    </citation>
    <scope>NUCLEOTIDE SEQUENCE [LARGE SCALE GENOMIC DNA]</scope>
    <source>
        <strain evidence="2">RS5460</strain>
    </source>
</reference>
<dbReference type="InterPro" id="IPR019425">
    <property type="entry name" value="7TM_GPCR_serpentine_rcpt_Srt"/>
</dbReference>
<dbReference type="Proteomes" id="UP001328107">
    <property type="component" value="Unassembled WGS sequence"/>
</dbReference>
<proteinExistence type="predicted"/>
<organism evidence="1 2">
    <name type="scientific">Pristionchus mayeri</name>
    <dbReference type="NCBI Taxonomy" id="1317129"/>
    <lineage>
        <taxon>Eukaryota</taxon>
        <taxon>Metazoa</taxon>
        <taxon>Ecdysozoa</taxon>
        <taxon>Nematoda</taxon>
        <taxon>Chromadorea</taxon>
        <taxon>Rhabditida</taxon>
        <taxon>Rhabditina</taxon>
        <taxon>Diplogasteromorpha</taxon>
        <taxon>Diplogasteroidea</taxon>
        <taxon>Neodiplogasteridae</taxon>
        <taxon>Pristionchus</taxon>
    </lineage>
</organism>
<sequence length="64" mass="7658">YLCMNFFITPPILNTIGHISWQLCHGAPPFIYLLLNRTVKKHIKRSLEGSMKRIMRKLYMYVFN</sequence>
<evidence type="ECO:0008006" key="3">
    <source>
        <dbReference type="Google" id="ProtNLM"/>
    </source>
</evidence>
<dbReference type="PANTHER" id="PTHR23021">
    <property type="entry name" value="SERPENTINE RECEPTOR, CLASS T"/>
    <property type="match status" value="1"/>
</dbReference>
<dbReference type="PANTHER" id="PTHR23021:SF11">
    <property type="entry name" value="SERPENTINE RECEPTOR, CLASS T"/>
    <property type="match status" value="1"/>
</dbReference>
<dbReference type="SUPFAM" id="SSF81321">
    <property type="entry name" value="Family A G protein-coupled receptor-like"/>
    <property type="match status" value="1"/>
</dbReference>
<comment type="caution">
    <text evidence="1">The sequence shown here is derived from an EMBL/GenBank/DDBJ whole genome shotgun (WGS) entry which is preliminary data.</text>
</comment>